<reference evidence="1 2" key="1">
    <citation type="journal article" date="2019" name="Sci. Rep.">
        <title>A high-quality genome of Eragrostis curvula grass provides insights into Poaceae evolution and supports new strategies to enhance forage quality.</title>
        <authorList>
            <person name="Carballo J."/>
            <person name="Santos B.A.C.M."/>
            <person name="Zappacosta D."/>
            <person name="Garbus I."/>
            <person name="Selva J.P."/>
            <person name="Gallo C.A."/>
            <person name="Diaz A."/>
            <person name="Albertini E."/>
            <person name="Caccamo M."/>
            <person name="Echenique V."/>
        </authorList>
    </citation>
    <scope>NUCLEOTIDE SEQUENCE [LARGE SCALE GENOMIC DNA]</scope>
    <source>
        <strain evidence="2">cv. Victoria</strain>
        <tissue evidence="1">Leaf</tissue>
    </source>
</reference>
<evidence type="ECO:0000313" key="1">
    <source>
        <dbReference type="EMBL" id="TVU40134.1"/>
    </source>
</evidence>
<keyword evidence="2" id="KW-1185">Reference proteome</keyword>
<organism evidence="1 2">
    <name type="scientific">Eragrostis curvula</name>
    <name type="common">weeping love grass</name>
    <dbReference type="NCBI Taxonomy" id="38414"/>
    <lineage>
        <taxon>Eukaryota</taxon>
        <taxon>Viridiplantae</taxon>
        <taxon>Streptophyta</taxon>
        <taxon>Embryophyta</taxon>
        <taxon>Tracheophyta</taxon>
        <taxon>Spermatophyta</taxon>
        <taxon>Magnoliopsida</taxon>
        <taxon>Liliopsida</taxon>
        <taxon>Poales</taxon>
        <taxon>Poaceae</taxon>
        <taxon>PACMAD clade</taxon>
        <taxon>Chloridoideae</taxon>
        <taxon>Eragrostideae</taxon>
        <taxon>Eragrostidinae</taxon>
        <taxon>Eragrostis</taxon>
    </lineage>
</organism>
<dbReference type="EMBL" id="RWGY01000007">
    <property type="protein sequence ID" value="TVU40134.1"/>
    <property type="molecule type" value="Genomic_DNA"/>
</dbReference>
<evidence type="ECO:0000313" key="2">
    <source>
        <dbReference type="Proteomes" id="UP000324897"/>
    </source>
</evidence>
<gene>
    <name evidence="1" type="ORF">EJB05_13584</name>
</gene>
<feature type="non-terminal residue" evidence="1">
    <location>
        <position position="1"/>
    </location>
</feature>
<sequence>MWSAERGMQEQMRLGIGTQRIARRTGRRAVVVAGQRDVLSHGDRRHNLEMNLCLEKELMLSKLLLSCFAMDIFPLVINPLVTTRICRMKIAIEPTGMSSYGSLRYGKSKMSILGHCHNRESLKFNK</sequence>
<proteinExistence type="predicted"/>
<name>A0A5J9VXS0_9POAL</name>
<dbReference type="AlphaFoldDB" id="A0A5J9VXS0"/>
<protein>
    <submittedName>
        <fullName evidence="1">Uncharacterized protein</fullName>
    </submittedName>
</protein>
<dbReference type="Proteomes" id="UP000324897">
    <property type="component" value="Chromosome 4"/>
</dbReference>
<feature type="non-terminal residue" evidence="1">
    <location>
        <position position="126"/>
    </location>
</feature>
<comment type="caution">
    <text evidence="1">The sequence shown here is derived from an EMBL/GenBank/DDBJ whole genome shotgun (WGS) entry which is preliminary data.</text>
</comment>
<dbReference type="Gramene" id="TVU40134">
    <property type="protein sequence ID" value="TVU40134"/>
    <property type="gene ID" value="EJB05_13584"/>
</dbReference>
<accession>A0A5J9VXS0</accession>